<dbReference type="EMBL" id="JBBBNY010000001">
    <property type="protein sequence ID" value="MEI7035471.1"/>
    <property type="molecule type" value="Genomic_DNA"/>
</dbReference>
<evidence type="ECO:0008006" key="4">
    <source>
        <dbReference type="Google" id="ProtNLM"/>
    </source>
</evidence>
<feature type="transmembrane region" description="Helical" evidence="1">
    <location>
        <begin position="12"/>
        <end position="31"/>
    </location>
</feature>
<evidence type="ECO:0000313" key="3">
    <source>
        <dbReference type="Proteomes" id="UP001381174"/>
    </source>
</evidence>
<keyword evidence="3" id="KW-1185">Reference proteome</keyword>
<dbReference type="RefSeq" id="WP_336806080.1">
    <property type="nucleotide sequence ID" value="NZ_JBBBNY010000001.1"/>
</dbReference>
<comment type="caution">
    <text evidence="2">The sequence shown here is derived from an EMBL/GenBank/DDBJ whole genome shotgun (WGS) entry which is preliminary data.</text>
</comment>
<name>A0ABU8J8B4_9GAMM</name>
<keyword evidence="1" id="KW-0812">Transmembrane</keyword>
<feature type="transmembrane region" description="Helical" evidence="1">
    <location>
        <begin position="106"/>
        <end position="125"/>
    </location>
</feature>
<organism evidence="2 3">
    <name type="scientific">Fulvimonas yonginensis</name>
    <dbReference type="NCBI Taxonomy" id="1495200"/>
    <lineage>
        <taxon>Bacteria</taxon>
        <taxon>Pseudomonadati</taxon>
        <taxon>Pseudomonadota</taxon>
        <taxon>Gammaproteobacteria</taxon>
        <taxon>Lysobacterales</taxon>
        <taxon>Rhodanobacteraceae</taxon>
        <taxon>Fulvimonas</taxon>
    </lineage>
</organism>
<proteinExistence type="predicted"/>
<keyword evidence="1" id="KW-0472">Membrane</keyword>
<gene>
    <name evidence="2" type="ORF">WAT24_01730</name>
</gene>
<evidence type="ECO:0000256" key="1">
    <source>
        <dbReference type="SAM" id="Phobius"/>
    </source>
</evidence>
<feature type="transmembrane region" description="Helical" evidence="1">
    <location>
        <begin position="169"/>
        <end position="190"/>
    </location>
</feature>
<feature type="transmembrane region" description="Helical" evidence="1">
    <location>
        <begin position="72"/>
        <end position="100"/>
    </location>
</feature>
<protein>
    <recommendedName>
        <fullName evidence="4">DUF1453 domain-containing protein</fullName>
    </recommendedName>
</protein>
<feature type="transmembrane region" description="Helical" evidence="1">
    <location>
        <begin position="37"/>
        <end position="60"/>
    </location>
</feature>
<reference evidence="2 3" key="1">
    <citation type="journal article" date="2014" name="Int. J. Syst. Evol. Microbiol.">
        <title>Fulvimonas yonginensis sp. nov., isolated from greenhouse soil, and emended description of the genus Fulvimonas.</title>
        <authorList>
            <person name="Ahn J.H."/>
            <person name="Kim S.J."/>
            <person name="Weon H.Y."/>
            <person name="Hong S.B."/>
            <person name="Seok S.J."/>
            <person name="Kwon S.W."/>
        </authorList>
    </citation>
    <scope>NUCLEOTIDE SEQUENCE [LARGE SCALE GENOMIC DNA]</scope>
    <source>
        <strain evidence="2 3">KACC 16952</strain>
    </source>
</reference>
<accession>A0ABU8J8B4</accession>
<feature type="transmembrane region" description="Helical" evidence="1">
    <location>
        <begin position="146"/>
        <end position="163"/>
    </location>
</feature>
<keyword evidence="1" id="KW-1133">Transmembrane helix</keyword>
<sequence length="200" mass="21759">MSRFDERQYRRRLSLAMVAYMAAMLLVWPLSRTVGSVPLKVVLAVVPVLPMLYVIGLMARRIGASDEFEQRVHLLALGAATALLGALSLIGGFLAAAGVAPLDGSILIWVFPVVMLAYGAARWWLLVRHYGGSAACEDDGALVWRLLLLAGLMLMVVGVAWWRGGLDDFQTGLLFGMAPGVLALAAWIVWRLARRRASGR</sequence>
<dbReference type="Proteomes" id="UP001381174">
    <property type="component" value="Unassembled WGS sequence"/>
</dbReference>
<evidence type="ECO:0000313" key="2">
    <source>
        <dbReference type="EMBL" id="MEI7035471.1"/>
    </source>
</evidence>